<keyword evidence="2" id="KW-1185">Reference proteome</keyword>
<comment type="caution">
    <text evidence="1">The sequence shown here is derived from an EMBL/GenBank/DDBJ whole genome shotgun (WGS) entry which is preliminary data.</text>
</comment>
<protein>
    <submittedName>
        <fullName evidence="1">Uncharacterized protein</fullName>
    </submittedName>
</protein>
<evidence type="ECO:0000313" key="1">
    <source>
        <dbReference type="EMBL" id="GLV60440.1"/>
    </source>
</evidence>
<dbReference type="EMBL" id="BSRI01000002">
    <property type="protein sequence ID" value="GLV60440.1"/>
    <property type="molecule type" value="Genomic_DNA"/>
</dbReference>
<dbReference type="Proteomes" id="UP001344906">
    <property type="component" value="Unassembled WGS sequence"/>
</dbReference>
<evidence type="ECO:0000313" key="2">
    <source>
        <dbReference type="Proteomes" id="UP001344906"/>
    </source>
</evidence>
<organism evidence="1 2">
    <name type="scientific">Dictyobacter halimunensis</name>
    <dbReference type="NCBI Taxonomy" id="3026934"/>
    <lineage>
        <taxon>Bacteria</taxon>
        <taxon>Bacillati</taxon>
        <taxon>Chloroflexota</taxon>
        <taxon>Ktedonobacteria</taxon>
        <taxon>Ktedonobacterales</taxon>
        <taxon>Dictyobacteraceae</taxon>
        <taxon>Dictyobacter</taxon>
    </lineage>
</organism>
<gene>
    <name evidence="1" type="ORF">KDH_72590</name>
</gene>
<sequence length="54" mass="5878">MGSKQAGASPARTASLSISAFPYVESIGRKGRTYGFHVGYIKAQVEQSCQHVRY</sequence>
<name>A0ABQ6G4F0_9CHLR</name>
<proteinExistence type="predicted"/>
<accession>A0ABQ6G4F0</accession>
<reference evidence="1 2" key="1">
    <citation type="submission" date="2023-02" db="EMBL/GenBank/DDBJ databases">
        <title>Dictyobacter halimunensis sp. nov., a new member of the class Ktedonobacteria from forest soil in a geothermal area.</title>
        <authorList>
            <person name="Rachmania M.K."/>
            <person name="Ningsih F."/>
            <person name="Sakai Y."/>
            <person name="Yabe S."/>
            <person name="Yokota A."/>
            <person name="Sjamsuridzal W."/>
        </authorList>
    </citation>
    <scope>NUCLEOTIDE SEQUENCE [LARGE SCALE GENOMIC DNA]</scope>
    <source>
        <strain evidence="1 2">S3.2.2.5</strain>
    </source>
</reference>